<protein>
    <submittedName>
        <fullName evidence="1">Uncharacterized protein</fullName>
    </submittedName>
</protein>
<name>A0A4R2KH83_9GAMM</name>
<accession>A0A4R2KH83</accession>
<sequence>MAPAPPVSVADINRVPVPLAYNIIPQWEVLLCRSDFRLRAEQQRVWSLWAEYKAEHERHRKALCGIDQRGICCRRTRVFSRKIRLSSATVVVSPCSEATWTDSSVSASCCNSPSTVSSAFSSV</sequence>
<evidence type="ECO:0000313" key="2">
    <source>
        <dbReference type="Proteomes" id="UP000294980"/>
    </source>
</evidence>
<dbReference type="EMBL" id="SLWX01000021">
    <property type="protein sequence ID" value="TCO71772.1"/>
    <property type="molecule type" value="Genomic_DNA"/>
</dbReference>
<proteinExistence type="predicted"/>
<keyword evidence="2" id="KW-1185">Reference proteome</keyword>
<gene>
    <name evidence="1" type="ORF">EV688_12123</name>
</gene>
<comment type="caution">
    <text evidence="1">The sequence shown here is derived from an EMBL/GenBank/DDBJ whole genome shotgun (WGS) entry which is preliminary data.</text>
</comment>
<dbReference type="AlphaFoldDB" id="A0A4R2KH83"/>
<reference evidence="1 2" key="1">
    <citation type="submission" date="2019-03" db="EMBL/GenBank/DDBJ databases">
        <title>Genomic Encyclopedia of Type Strains, Phase IV (KMG-IV): sequencing the most valuable type-strain genomes for metagenomic binning, comparative biology and taxonomic classification.</title>
        <authorList>
            <person name="Goeker M."/>
        </authorList>
    </citation>
    <scope>NUCLEOTIDE SEQUENCE [LARGE SCALE GENOMIC DNA]</scope>
    <source>
        <strain evidence="1 2">DSM 23344</strain>
    </source>
</reference>
<evidence type="ECO:0000313" key="1">
    <source>
        <dbReference type="EMBL" id="TCO71772.1"/>
    </source>
</evidence>
<organism evidence="1 2">
    <name type="scientific">Chromatocurvus halotolerans</name>
    <dbReference type="NCBI Taxonomy" id="1132028"/>
    <lineage>
        <taxon>Bacteria</taxon>
        <taxon>Pseudomonadati</taxon>
        <taxon>Pseudomonadota</taxon>
        <taxon>Gammaproteobacteria</taxon>
        <taxon>Cellvibrionales</taxon>
        <taxon>Halieaceae</taxon>
        <taxon>Chromatocurvus</taxon>
    </lineage>
</organism>
<dbReference type="Proteomes" id="UP000294980">
    <property type="component" value="Unassembled WGS sequence"/>
</dbReference>